<dbReference type="HAMAP" id="MF_00674">
    <property type="entry name" value="UPF0251"/>
    <property type="match status" value="1"/>
</dbReference>
<proteinExistence type="inferred from homology"/>
<dbReference type="InterPro" id="IPR013324">
    <property type="entry name" value="RNA_pol_sigma_r3/r4-like"/>
</dbReference>
<reference evidence="4 5" key="1">
    <citation type="submission" date="2020-08" db="EMBL/GenBank/DDBJ databases">
        <title>Genomic Encyclopedia of Type Strains, Phase IV (KMG-IV): sequencing the most valuable type-strain genomes for metagenomic binning, comparative biology and taxonomic classification.</title>
        <authorList>
            <person name="Goeker M."/>
        </authorList>
    </citation>
    <scope>NUCLEOTIDE SEQUENCE [LARGE SCALE GENOMIC DNA]</scope>
    <source>
        <strain evidence="4 5">DSM 2461</strain>
    </source>
</reference>
<dbReference type="RefSeq" id="WP_184748026.1">
    <property type="nucleotide sequence ID" value="NZ_JACHGJ010000008.1"/>
</dbReference>
<comment type="similarity">
    <text evidence="1 2">Belongs to the UPF0251 family.</text>
</comment>
<keyword evidence="4" id="KW-0238">DNA-binding</keyword>
<protein>
    <recommendedName>
        <fullName evidence="2">UPF0251 protein HNR50_003469</fullName>
    </recommendedName>
</protein>
<comment type="caution">
    <text evidence="4">The sequence shown here is derived from an EMBL/GenBank/DDBJ whole genome shotgun (WGS) entry which is preliminary data.</text>
</comment>
<dbReference type="PANTHER" id="PTHR37478:SF2">
    <property type="entry name" value="UPF0251 PROTEIN TK0562"/>
    <property type="match status" value="1"/>
</dbReference>
<organism evidence="4 5">
    <name type="scientific">Spirochaeta isovalerica</name>
    <dbReference type="NCBI Taxonomy" id="150"/>
    <lineage>
        <taxon>Bacteria</taxon>
        <taxon>Pseudomonadati</taxon>
        <taxon>Spirochaetota</taxon>
        <taxon>Spirochaetia</taxon>
        <taxon>Spirochaetales</taxon>
        <taxon>Spirochaetaceae</taxon>
        <taxon>Spirochaeta</taxon>
    </lineage>
</organism>
<dbReference type="InterPro" id="IPR036388">
    <property type="entry name" value="WH-like_DNA-bd_sf"/>
</dbReference>
<evidence type="ECO:0000256" key="1">
    <source>
        <dbReference type="ARBA" id="ARBA00009350"/>
    </source>
</evidence>
<evidence type="ECO:0000313" key="4">
    <source>
        <dbReference type="EMBL" id="MBB6481788.1"/>
    </source>
</evidence>
<dbReference type="Pfam" id="PF02001">
    <property type="entry name" value="DUF134"/>
    <property type="match status" value="1"/>
</dbReference>
<accession>A0A841RH00</accession>
<gene>
    <name evidence="4" type="ORF">HNR50_003469</name>
</gene>
<dbReference type="AlphaFoldDB" id="A0A841RH00"/>
<evidence type="ECO:0000313" key="5">
    <source>
        <dbReference type="Proteomes" id="UP000587760"/>
    </source>
</evidence>
<dbReference type="Proteomes" id="UP000587760">
    <property type="component" value="Unassembled WGS sequence"/>
</dbReference>
<dbReference type="PANTHER" id="PTHR37478">
    <property type="match status" value="1"/>
</dbReference>
<dbReference type="SUPFAM" id="SSF88659">
    <property type="entry name" value="Sigma3 and sigma4 domains of RNA polymerase sigma factors"/>
    <property type="match status" value="1"/>
</dbReference>
<dbReference type="Gene3D" id="1.10.10.10">
    <property type="entry name" value="Winged helix-like DNA-binding domain superfamily/Winged helix DNA-binding domain"/>
    <property type="match status" value="1"/>
</dbReference>
<name>A0A841RH00_9SPIO</name>
<dbReference type="EMBL" id="JACHGJ010000008">
    <property type="protein sequence ID" value="MBB6481788.1"/>
    <property type="molecule type" value="Genomic_DNA"/>
</dbReference>
<keyword evidence="5" id="KW-1185">Reference proteome</keyword>
<dbReference type="InterPro" id="IPR002852">
    <property type="entry name" value="UPF0251"/>
</dbReference>
<dbReference type="GO" id="GO:0003677">
    <property type="term" value="F:DNA binding"/>
    <property type="evidence" value="ECO:0007669"/>
    <property type="project" value="UniProtKB-KW"/>
</dbReference>
<evidence type="ECO:0000256" key="2">
    <source>
        <dbReference type="HAMAP-Rule" id="MF_00674"/>
    </source>
</evidence>
<evidence type="ECO:0000256" key="3">
    <source>
        <dbReference type="SAM" id="MobiDB-lite"/>
    </source>
</evidence>
<sequence length="103" mass="11751">MPRRFKHRNCRHLDGDRNFKPSGIPSRELEKVEMKLDEFEALRLCDYDGLSQIEAGEAMGVSRGTVQRLLLSGRKKIVDVLLHSKELVVHNKVINHEADTGQS</sequence>
<feature type="region of interest" description="Disordered" evidence="3">
    <location>
        <begin position="1"/>
        <end position="24"/>
    </location>
</feature>
<feature type="compositionally biased region" description="Basic residues" evidence="3">
    <location>
        <begin position="1"/>
        <end position="10"/>
    </location>
</feature>